<dbReference type="IntAct" id="A0A1D6H6I8">
    <property type="interactions" value="1"/>
</dbReference>
<dbReference type="PaxDb" id="4577-GRMZM2G121366_P02"/>
<evidence type="ECO:0000259" key="1">
    <source>
        <dbReference type="Pfam" id="PF25285"/>
    </source>
</evidence>
<evidence type="ECO:0000313" key="2">
    <source>
        <dbReference type="EMBL" id="AQK70409.1"/>
    </source>
</evidence>
<sequence length="103" mass="11329">MGVSLSVFAALFLLHLGKNAVNPKIRKIQFRGYGYSSSSYELLETSKIWKVPGPRITVPRSLRWASCGAVSMSATSALLVRLFSPECEPQNIAAFDKPELKAQ</sequence>
<feature type="domain" description="DUF7875" evidence="1">
    <location>
        <begin position="53"/>
        <end position="98"/>
    </location>
</feature>
<dbReference type="InParanoid" id="A0A1D6H6I8"/>
<reference evidence="2" key="1">
    <citation type="submission" date="2015-12" db="EMBL/GenBank/DDBJ databases">
        <title>Update maize B73 reference genome by single molecule sequencing technologies.</title>
        <authorList>
            <consortium name="Maize Genome Sequencing Project"/>
            <person name="Ware D."/>
        </authorList>
    </citation>
    <scope>NUCLEOTIDE SEQUENCE</scope>
    <source>
        <tissue evidence="2">Seedling</tissue>
    </source>
</reference>
<dbReference type="Pfam" id="PF25285">
    <property type="entry name" value="DUF7875"/>
    <property type="match status" value="1"/>
</dbReference>
<dbReference type="EMBL" id="CM000781">
    <property type="protein sequence ID" value="AQK70409.1"/>
    <property type="molecule type" value="Genomic_DNA"/>
</dbReference>
<dbReference type="PANTHER" id="PTHR36331">
    <property type="entry name" value="40S RIBOSOMAL PROTEIN"/>
    <property type="match status" value="1"/>
</dbReference>
<protein>
    <recommendedName>
        <fullName evidence="1">DUF7875 domain-containing protein</fullName>
    </recommendedName>
</protein>
<dbReference type="AlphaFoldDB" id="A0A1D6H6I8"/>
<name>A0A1D6H6I8_MAIZE</name>
<dbReference type="eggNOG" id="ENOG502S14W">
    <property type="taxonomic scope" value="Eukaryota"/>
</dbReference>
<dbReference type="InterPro" id="IPR057197">
    <property type="entry name" value="DUF7875"/>
</dbReference>
<accession>A0A1D6H6I8</accession>
<dbReference type="PANTHER" id="PTHR36331:SF1">
    <property type="entry name" value="40S RIBOSOMAL PROTEIN"/>
    <property type="match status" value="1"/>
</dbReference>
<organism evidence="2">
    <name type="scientific">Zea mays</name>
    <name type="common">Maize</name>
    <dbReference type="NCBI Taxonomy" id="4577"/>
    <lineage>
        <taxon>Eukaryota</taxon>
        <taxon>Viridiplantae</taxon>
        <taxon>Streptophyta</taxon>
        <taxon>Embryophyta</taxon>
        <taxon>Tracheophyta</taxon>
        <taxon>Spermatophyta</taxon>
        <taxon>Magnoliopsida</taxon>
        <taxon>Liliopsida</taxon>
        <taxon>Poales</taxon>
        <taxon>Poaceae</taxon>
        <taxon>PACMAD clade</taxon>
        <taxon>Panicoideae</taxon>
        <taxon>Andropogonodae</taxon>
        <taxon>Andropogoneae</taxon>
        <taxon>Tripsacinae</taxon>
        <taxon>Zea</taxon>
    </lineage>
</organism>
<dbReference type="ExpressionAtlas" id="A0A1D6H6I8">
    <property type="expression patterns" value="baseline and differential"/>
</dbReference>
<gene>
    <name evidence="2" type="ORF">ZEAMMB73_Zm00001d016278</name>
</gene>
<proteinExistence type="predicted"/>